<dbReference type="PANTHER" id="PTHR30619">
    <property type="entry name" value="DNA INTERNALIZATION/COMPETENCE PROTEIN COMEC/REC2"/>
    <property type="match status" value="1"/>
</dbReference>
<feature type="transmembrane region" description="Helical" evidence="6">
    <location>
        <begin position="94"/>
        <end position="111"/>
    </location>
</feature>
<evidence type="ECO:0000256" key="2">
    <source>
        <dbReference type="ARBA" id="ARBA00022475"/>
    </source>
</evidence>
<dbReference type="Proteomes" id="UP000297866">
    <property type="component" value="Unassembled WGS sequence"/>
</dbReference>
<keyword evidence="4 6" id="KW-1133">Transmembrane helix</keyword>
<keyword evidence="9" id="KW-1185">Reference proteome</keyword>
<dbReference type="RefSeq" id="WP_134488683.1">
    <property type="nucleotide sequence ID" value="NZ_SOEZ01000024.1"/>
</dbReference>
<keyword evidence="8" id="KW-0378">Hydrolase</keyword>
<feature type="domain" description="Metallo-beta-lactamase" evidence="7">
    <location>
        <begin position="290"/>
        <end position="479"/>
    </location>
</feature>
<dbReference type="CDD" id="cd07731">
    <property type="entry name" value="ComA-like_MBL-fold"/>
    <property type="match status" value="1"/>
</dbReference>
<protein>
    <submittedName>
        <fullName evidence="8">MBL fold metallo-hydrolase</fullName>
    </submittedName>
</protein>
<reference evidence="8 9" key="1">
    <citation type="submission" date="2019-03" db="EMBL/GenBank/DDBJ databases">
        <title>Genomics of glacier-inhabiting Cryobacterium strains.</title>
        <authorList>
            <person name="Liu Q."/>
            <person name="Xin Y.-H."/>
        </authorList>
    </citation>
    <scope>NUCLEOTIDE SEQUENCE [LARGE SCALE GENOMIC DNA]</scope>
    <source>
        <strain evidence="8 9">Sr47</strain>
    </source>
</reference>
<evidence type="ECO:0000256" key="4">
    <source>
        <dbReference type="ARBA" id="ARBA00022989"/>
    </source>
</evidence>
<feature type="transmembrane region" description="Helical" evidence="6">
    <location>
        <begin position="157"/>
        <end position="177"/>
    </location>
</feature>
<proteinExistence type="predicted"/>
<feature type="transmembrane region" description="Helical" evidence="6">
    <location>
        <begin position="123"/>
        <end position="145"/>
    </location>
</feature>
<dbReference type="GO" id="GO:0005886">
    <property type="term" value="C:plasma membrane"/>
    <property type="evidence" value="ECO:0007669"/>
    <property type="project" value="UniProtKB-SubCell"/>
</dbReference>
<comment type="subcellular location">
    <subcellularLocation>
        <location evidence="1">Cell membrane</location>
        <topology evidence="1">Multi-pass membrane protein</topology>
    </subcellularLocation>
</comment>
<dbReference type="InterPro" id="IPR035681">
    <property type="entry name" value="ComA-like_MBL"/>
</dbReference>
<keyword evidence="5 6" id="KW-0472">Membrane</keyword>
<dbReference type="NCBIfam" id="TIGR00360">
    <property type="entry name" value="ComEC_N-term"/>
    <property type="match status" value="1"/>
</dbReference>
<sequence length="530" mass="54492">MSGANCAVVIASIMLLGGALRLRRGLRIGLSLAVLAGFVTLVTPEPSVLRAGVMASVVLLSIGIGRPGGGVPALALVVIVLLAADPWLSRNYGFALSVLATAGLLLLAGPLTRALSRWMPSGLAALVSIPLAAQLACQPVLVLLSPSLPLYGVPANLLAAPAAPLATVVGLLGCLLLPGVPWLAGAFLGAAWLPAAWIAAVARTTAALPGSRLPWLGGAVGLAGVVLLTLLFLFLILPRAAAPGGWRRTAALAVLLGSLGAYSGSLVGTGVGRAAAFPDDWQIAACDIGQGDAVVVRDRDRYALVDVGPDPKPMAECLRTLGIDRIDLLVLTHYDLDHIGGIDAVLGRVDTALVGIPENDQDRRLHERLAEGGALVRQSARGDTGVLGGLRWEILWPVRGSPVMQVGNPGSVTIGFDGRGIRSLFLGDLGEEAQDAMWRASKPAPLDVVKVAHHGSADQSARLYARLRATVGLIGVGADNGYGHPTDALLDILAGVGTTAFRTDLRGMVVVAPAAERGGALTVWTEKMPP</sequence>
<dbReference type="PANTHER" id="PTHR30619:SF1">
    <property type="entry name" value="RECOMBINATION PROTEIN 2"/>
    <property type="match status" value="1"/>
</dbReference>
<evidence type="ECO:0000256" key="5">
    <source>
        <dbReference type="ARBA" id="ARBA00023136"/>
    </source>
</evidence>
<keyword evidence="2" id="KW-1003">Cell membrane</keyword>
<comment type="caution">
    <text evidence="8">The sequence shown here is derived from an EMBL/GenBank/DDBJ whole genome shotgun (WGS) entry which is preliminary data.</text>
</comment>
<dbReference type="AlphaFoldDB" id="A0A4R8UI12"/>
<dbReference type="Pfam" id="PF03772">
    <property type="entry name" value="Competence"/>
    <property type="match status" value="1"/>
</dbReference>
<accession>A0A4R8UI12</accession>
<dbReference type="InterPro" id="IPR036866">
    <property type="entry name" value="RibonucZ/Hydroxyglut_hydro"/>
</dbReference>
<dbReference type="Pfam" id="PF00753">
    <property type="entry name" value="Lactamase_B"/>
    <property type="match status" value="1"/>
</dbReference>
<dbReference type="GO" id="GO:0016787">
    <property type="term" value="F:hydrolase activity"/>
    <property type="evidence" value="ECO:0007669"/>
    <property type="project" value="UniProtKB-KW"/>
</dbReference>
<evidence type="ECO:0000256" key="1">
    <source>
        <dbReference type="ARBA" id="ARBA00004651"/>
    </source>
</evidence>
<dbReference type="SUPFAM" id="SSF56281">
    <property type="entry name" value="Metallo-hydrolase/oxidoreductase"/>
    <property type="match status" value="1"/>
</dbReference>
<evidence type="ECO:0000313" key="9">
    <source>
        <dbReference type="Proteomes" id="UP000297866"/>
    </source>
</evidence>
<dbReference type="InterPro" id="IPR004477">
    <property type="entry name" value="ComEC_N"/>
</dbReference>
<feature type="transmembrane region" description="Helical" evidence="6">
    <location>
        <begin position="182"/>
        <end position="202"/>
    </location>
</feature>
<dbReference type="InterPro" id="IPR001279">
    <property type="entry name" value="Metallo-B-lactamas"/>
</dbReference>
<dbReference type="Gene3D" id="3.60.15.10">
    <property type="entry name" value="Ribonuclease Z/Hydroxyacylglutathione hydrolase-like"/>
    <property type="match status" value="1"/>
</dbReference>
<evidence type="ECO:0000259" key="7">
    <source>
        <dbReference type="SMART" id="SM00849"/>
    </source>
</evidence>
<dbReference type="EMBL" id="SOEZ01000024">
    <property type="protein sequence ID" value="TFB53649.1"/>
    <property type="molecule type" value="Genomic_DNA"/>
</dbReference>
<name>A0A4R8UI12_9MICO</name>
<dbReference type="OrthoDB" id="7177610at2"/>
<dbReference type="SMART" id="SM00849">
    <property type="entry name" value="Lactamase_B"/>
    <property type="match status" value="1"/>
</dbReference>
<organism evidence="8 9">
    <name type="scientific">Cryobacterium tagatosivorans</name>
    <dbReference type="NCBI Taxonomy" id="1259199"/>
    <lineage>
        <taxon>Bacteria</taxon>
        <taxon>Bacillati</taxon>
        <taxon>Actinomycetota</taxon>
        <taxon>Actinomycetes</taxon>
        <taxon>Micrococcales</taxon>
        <taxon>Microbacteriaceae</taxon>
        <taxon>Cryobacterium</taxon>
    </lineage>
</organism>
<evidence type="ECO:0000256" key="3">
    <source>
        <dbReference type="ARBA" id="ARBA00022692"/>
    </source>
</evidence>
<gene>
    <name evidence="8" type="ORF">E3O23_04795</name>
</gene>
<feature type="transmembrane region" description="Helical" evidence="6">
    <location>
        <begin position="249"/>
        <end position="268"/>
    </location>
</feature>
<feature type="transmembrane region" description="Helical" evidence="6">
    <location>
        <begin position="71"/>
        <end position="88"/>
    </location>
</feature>
<feature type="transmembrane region" description="Helical" evidence="6">
    <location>
        <begin position="214"/>
        <end position="237"/>
    </location>
</feature>
<keyword evidence="3 6" id="KW-0812">Transmembrane</keyword>
<dbReference type="InterPro" id="IPR052159">
    <property type="entry name" value="Competence_DNA_uptake"/>
</dbReference>
<evidence type="ECO:0000256" key="6">
    <source>
        <dbReference type="SAM" id="Phobius"/>
    </source>
</evidence>
<evidence type="ECO:0000313" key="8">
    <source>
        <dbReference type="EMBL" id="TFB53649.1"/>
    </source>
</evidence>
<feature type="transmembrane region" description="Helical" evidence="6">
    <location>
        <begin position="25"/>
        <end position="42"/>
    </location>
</feature>